<dbReference type="NCBIfam" id="NF033530">
    <property type="entry name" value="lasso_PqqD_Strm"/>
    <property type="match status" value="1"/>
</dbReference>
<evidence type="ECO:0000313" key="2">
    <source>
        <dbReference type="Proteomes" id="UP001601521"/>
    </source>
</evidence>
<dbReference type="EMBL" id="JBIALX010000001">
    <property type="protein sequence ID" value="MFF0452206.1"/>
    <property type="molecule type" value="Genomic_DNA"/>
</dbReference>
<dbReference type="InterPro" id="IPR008792">
    <property type="entry name" value="PQQD"/>
</dbReference>
<evidence type="ECO:0000313" key="1">
    <source>
        <dbReference type="EMBL" id="MFF0452206.1"/>
    </source>
</evidence>
<dbReference type="RefSeq" id="WP_387248471.1">
    <property type="nucleotide sequence ID" value="NZ_JBIALX010000001.1"/>
</dbReference>
<dbReference type="Proteomes" id="UP001601521">
    <property type="component" value="Unassembled WGS sequence"/>
</dbReference>
<protein>
    <submittedName>
        <fullName evidence="1">Lasso peptide biosynthesis PqqD family chaperone</fullName>
    </submittedName>
</protein>
<organism evidence="1 2">
    <name type="scientific">Nocardia africana</name>
    <dbReference type="NCBI Taxonomy" id="134964"/>
    <lineage>
        <taxon>Bacteria</taxon>
        <taxon>Bacillati</taxon>
        <taxon>Actinomycetota</taxon>
        <taxon>Actinomycetes</taxon>
        <taxon>Mycobacteriales</taxon>
        <taxon>Nocardiaceae</taxon>
        <taxon>Nocardia</taxon>
    </lineage>
</organism>
<proteinExistence type="predicted"/>
<dbReference type="InterPro" id="IPR041881">
    <property type="entry name" value="PqqD_sf"/>
</dbReference>
<dbReference type="Pfam" id="PF05402">
    <property type="entry name" value="PqqD"/>
    <property type="match status" value="1"/>
</dbReference>
<gene>
    <name evidence="1" type="ORF">ACFYTH_02430</name>
</gene>
<accession>A0ABW6ND23</accession>
<comment type="caution">
    <text evidence="1">The sequence shown here is derived from an EMBL/GenBank/DDBJ whole genome shotgun (WGS) entry which is preliminary data.</text>
</comment>
<keyword evidence="2" id="KW-1185">Reference proteome</keyword>
<sequence>MNTATPRPGLSFVRTEYGGVVLDLKQGEYWRLNPVAAEVFASLSAGDDADPVAAVLERFDVDVLTAQRDVEELVDHLRAVGLVPA</sequence>
<reference evidence="1 2" key="1">
    <citation type="submission" date="2024-10" db="EMBL/GenBank/DDBJ databases">
        <title>The Natural Products Discovery Center: Release of the First 8490 Sequenced Strains for Exploring Actinobacteria Biosynthetic Diversity.</title>
        <authorList>
            <person name="Kalkreuter E."/>
            <person name="Kautsar S.A."/>
            <person name="Yang D."/>
            <person name="Bader C.D."/>
            <person name="Teijaro C.N."/>
            <person name="Fluegel L."/>
            <person name="Davis C.M."/>
            <person name="Simpson J.R."/>
            <person name="Lauterbach L."/>
            <person name="Steele A.D."/>
            <person name="Gui C."/>
            <person name="Meng S."/>
            <person name="Li G."/>
            <person name="Viehrig K."/>
            <person name="Ye F."/>
            <person name="Su P."/>
            <person name="Kiefer A.F."/>
            <person name="Nichols A."/>
            <person name="Cepeda A.J."/>
            <person name="Yan W."/>
            <person name="Fan B."/>
            <person name="Jiang Y."/>
            <person name="Adhikari A."/>
            <person name="Zheng C.-J."/>
            <person name="Schuster L."/>
            <person name="Cowan T.M."/>
            <person name="Smanski M.J."/>
            <person name="Chevrette M.G."/>
            <person name="De Carvalho L.P.S."/>
            <person name="Shen B."/>
        </authorList>
    </citation>
    <scope>NUCLEOTIDE SEQUENCE [LARGE SCALE GENOMIC DNA]</scope>
    <source>
        <strain evidence="1 2">NPDC004550</strain>
    </source>
</reference>
<name>A0ABW6ND23_9NOCA</name>
<dbReference type="Gene3D" id="1.10.10.1150">
    <property type="entry name" value="Coenzyme PQQ synthesis protein D (PqqD)"/>
    <property type="match status" value="1"/>
</dbReference>